<dbReference type="PANTHER" id="PTHR11941:SF54">
    <property type="entry name" value="ENOYL-COA HYDRATASE, MITOCHONDRIAL"/>
    <property type="match status" value="1"/>
</dbReference>
<dbReference type="EMBL" id="QGUI02000003">
    <property type="protein sequence ID" value="MFO7190738.1"/>
    <property type="molecule type" value="Genomic_DNA"/>
</dbReference>
<dbReference type="AlphaFoldDB" id="A0ABD6FBJ4"/>
<dbReference type="Gene3D" id="3.90.226.10">
    <property type="entry name" value="2-enoyl-CoA Hydratase, Chain A, domain 1"/>
    <property type="match status" value="1"/>
</dbReference>
<dbReference type="SUPFAM" id="SSF52096">
    <property type="entry name" value="ClpP/crotonase"/>
    <property type="match status" value="1"/>
</dbReference>
<dbReference type="InterPro" id="IPR001753">
    <property type="entry name" value="Enoyl-CoA_hydra/iso"/>
</dbReference>
<accession>A0ABD6FBJ4</accession>
<evidence type="ECO:0000313" key="2">
    <source>
        <dbReference type="Proteomes" id="UP000249324"/>
    </source>
</evidence>
<sequence>MTENADGVVATRQEGTVGHVLLNRPHAMNAITVELGRKLEQALRALARTASVVVVRGAGGNFSVGGDFKELARLRAAGADAVRPLFENFRRACDAIAELPVPVIAVVEGYAMAGGFELMQASDVALVRSDAVLADNHANFAQIPGGGGSQRLPRLVGRQRALGHLLSGERLTGAQAAEWGLAYRSFAPAEFEEGVAAFVSRVAEKDRAVLGKVKRLVRQGLTMALADALTVELAAVIEHVEGEAAAGGIASFTEGRGADT</sequence>
<dbReference type="PANTHER" id="PTHR11941">
    <property type="entry name" value="ENOYL-COA HYDRATASE-RELATED"/>
    <property type="match status" value="1"/>
</dbReference>
<dbReference type="GO" id="GO:0003824">
    <property type="term" value="F:catalytic activity"/>
    <property type="evidence" value="ECO:0007669"/>
    <property type="project" value="UniProtKB-ARBA"/>
</dbReference>
<name>A0ABD6FBJ4_9PSEU</name>
<organism evidence="1 2">
    <name type="scientific">Thermocrispum agreste</name>
    <dbReference type="NCBI Taxonomy" id="37925"/>
    <lineage>
        <taxon>Bacteria</taxon>
        <taxon>Bacillati</taxon>
        <taxon>Actinomycetota</taxon>
        <taxon>Actinomycetes</taxon>
        <taxon>Pseudonocardiales</taxon>
        <taxon>Pseudonocardiaceae</taxon>
        <taxon>Thermocrispum</taxon>
    </lineage>
</organism>
<gene>
    <name evidence="1" type="ORF">DIU77_000625</name>
</gene>
<dbReference type="Proteomes" id="UP000249324">
    <property type="component" value="Unassembled WGS sequence"/>
</dbReference>
<comment type="caution">
    <text evidence="1">The sequence shown here is derived from an EMBL/GenBank/DDBJ whole genome shotgun (WGS) entry which is preliminary data.</text>
</comment>
<dbReference type="CDD" id="cd06558">
    <property type="entry name" value="crotonase-like"/>
    <property type="match status" value="1"/>
</dbReference>
<evidence type="ECO:0000313" key="1">
    <source>
        <dbReference type="EMBL" id="MFO7190738.1"/>
    </source>
</evidence>
<protein>
    <submittedName>
        <fullName evidence="1">Enoyl-CoA hydratase/isomerase family protein</fullName>
    </submittedName>
</protein>
<dbReference type="InterPro" id="IPR029045">
    <property type="entry name" value="ClpP/crotonase-like_dom_sf"/>
</dbReference>
<proteinExistence type="predicted"/>
<reference evidence="1 2" key="1">
    <citation type="journal article" date="2021" name="BMC Genomics">
        <title>Genome-resolved metagenome and metatranscriptome analyses of thermophilic composting reveal key bacterial players and their metabolic interactions.</title>
        <authorList>
            <person name="Braga L.P.P."/>
            <person name="Pereira R.V."/>
            <person name="Martins L.F."/>
            <person name="Moura L.M.S."/>
            <person name="Sanchez F.B."/>
            <person name="Patane J.S.L."/>
            <person name="da Silva A.M."/>
            <person name="Setubal J.C."/>
        </authorList>
    </citation>
    <scope>NUCLEOTIDE SEQUENCE [LARGE SCALE GENOMIC DNA]</scope>
    <source>
        <strain evidence="1">ZC4RG45</strain>
    </source>
</reference>
<dbReference type="Pfam" id="PF00378">
    <property type="entry name" value="ECH_1"/>
    <property type="match status" value="1"/>
</dbReference>